<evidence type="ECO:0000256" key="2">
    <source>
        <dbReference type="SAM" id="SignalP"/>
    </source>
</evidence>
<evidence type="ECO:0000256" key="1">
    <source>
        <dbReference type="SAM" id="MobiDB-lite"/>
    </source>
</evidence>
<evidence type="ECO:0000313" key="3">
    <source>
        <dbReference type="EMBL" id="MDQ0469105.1"/>
    </source>
</evidence>
<name>A0ABU0J4A4_9HYPH</name>
<reference evidence="3 4" key="1">
    <citation type="submission" date="2023-07" db="EMBL/GenBank/DDBJ databases">
        <title>Genomic Encyclopedia of Type Strains, Phase IV (KMG-IV): sequencing the most valuable type-strain genomes for metagenomic binning, comparative biology and taxonomic classification.</title>
        <authorList>
            <person name="Goeker M."/>
        </authorList>
    </citation>
    <scope>NUCLEOTIDE SEQUENCE [LARGE SCALE GENOMIC DNA]</scope>
    <source>
        <strain evidence="3 4">DSM 19619</strain>
    </source>
</reference>
<dbReference type="Gene3D" id="3.40.50.410">
    <property type="entry name" value="von Willebrand factor, type A domain"/>
    <property type="match status" value="1"/>
</dbReference>
<comment type="caution">
    <text evidence="3">The sequence shown here is derived from an EMBL/GenBank/DDBJ whole genome shotgun (WGS) entry which is preliminary data.</text>
</comment>
<feature type="signal peptide" evidence="2">
    <location>
        <begin position="1"/>
        <end position="23"/>
    </location>
</feature>
<dbReference type="InterPro" id="IPR036465">
    <property type="entry name" value="vWFA_dom_sf"/>
</dbReference>
<sequence>MIDMHKLGMMAAACGFVSIGLLAAPARPAETEVDVELILAVDVSRSMDAAELQIQREGYIAAFRHPEVIAAIRSGYTGRIAATYFEWAGPGSQEIVVPWMLIDEAASADAFAGRIRPGTGIGRYGTSLSSSLTFAAGLFRDNGFAGGRRVIDVSGDGANNTGPPLGPARDRAVAQGVTINGLPIMIHADDANDPFGITNLGDYYRDCVIGGAGAFTLPVYEVGEFEVAIRRKIIQEISLGRPRAVFVADVPSPSRRGSCGPGEPWRLPDPPRPR</sequence>
<accession>A0ABU0J4A4</accession>
<dbReference type="Pfam" id="PF06707">
    <property type="entry name" value="DUF1194"/>
    <property type="match status" value="1"/>
</dbReference>
<evidence type="ECO:0008006" key="5">
    <source>
        <dbReference type="Google" id="ProtNLM"/>
    </source>
</evidence>
<dbReference type="SUPFAM" id="SSF53300">
    <property type="entry name" value="vWA-like"/>
    <property type="match status" value="1"/>
</dbReference>
<evidence type="ECO:0000313" key="4">
    <source>
        <dbReference type="Proteomes" id="UP001242480"/>
    </source>
</evidence>
<protein>
    <recommendedName>
        <fullName evidence="5">DUF1194 domain-containing protein</fullName>
    </recommendedName>
</protein>
<proteinExistence type="predicted"/>
<organism evidence="3 4">
    <name type="scientific">Labrys wisconsinensis</name>
    <dbReference type="NCBI Taxonomy" id="425677"/>
    <lineage>
        <taxon>Bacteria</taxon>
        <taxon>Pseudomonadati</taxon>
        <taxon>Pseudomonadota</taxon>
        <taxon>Alphaproteobacteria</taxon>
        <taxon>Hyphomicrobiales</taxon>
        <taxon>Xanthobacteraceae</taxon>
        <taxon>Labrys</taxon>
    </lineage>
</organism>
<dbReference type="Proteomes" id="UP001242480">
    <property type="component" value="Unassembled WGS sequence"/>
</dbReference>
<feature type="chain" id="PRO_5047060118" description="DUF1194 domain-containing protein" evidence="2">
    <location>
        <begin position="24"/>
        <end position="274"/>
    </location>
</feature>
<keyword evidence="2" id="KW-0732">Signal</keyword>
<gene>
    <name evidence="3" type="ORF">QO011_002116</name>
</gene>
<keyword evidence="4" id="KW-1185">Reference proteome</keyword>
<dbReference type="InterPro" id="IPR010607">
    <property type="entry name" value="DUF1194"/>
</dbReference>
<dbReference type="EMBL" id="JAUSVX010000003">
    <property type="protein sequence ID" value="MDQ0469105.1"/>
    <property type="molecule type" value="Genomic_DNA"/>
</dbReference>
<dbReference type="CDD" id="cd00198">
    <property type="entry name" value="vWFA"/>
    <property type="match status" value="1"/>
</dbReference>
<feature type="region of interest" description="Disordered" evidence="1">
    <location>
        <begin position="250"/>
        <end position="274"/>
    </location>
</feature>